<evidence type="ECO:0000313" key="2">
    <source>
        <dbReference type="EMBL" id="CAL6046768.1"/>
    </source>
</evidence>
<dbReference type="Proteomes" id="UP001642409">
    <property type="component" value="Unassembled WGS sequence"/>
</dbReference>
<dbReference type="EMBL" id="CATOUU010000554">
    <property type="protein sequence ID" value="CAI9933935.1"/>
    <property type="molecule type" value="Genomic_DNA"/>
</dbReference>
<gene>
    <name evidence="1" type="ORF">HINF_LOCUS21580</name>
    <name evidence="2" type="ORF">HINF_LOCUS41884</name>
</gene>
<sequence length="113" mass="12989">MLCSIQTHAQLRAILAHKTFKNISQCYKLLDLLDLQLNLRYSREFMCEDYFQSFYSGYCGNSQPSLLSLVLQNPGQGSPRPLPLKVALLAFQSTFWHFQPKLGQNGFIFNILI</sequence>
<accession>A0AA86PC42</accession>
<reference evidence="1" key="1">
    <citation type="submission" date="2023-06" db="EMBL/GenBank/DDBJ databases">
        <authorList>
            <person name="Kurt Z."/>
        </authorList>
    </citation>
    <scope>NUCLEOTIDE SEQUENCE</scope>
</reference>
<name>A0AA86PC42_9EUKA</name>
<comment type="caution">
    <text evidence="1">The sequence shown here is derived from an EMBL/GenBank/DDBJ whole genome shotgun (WGS) entry which is preliminary data.</text>
</comment>
<protein>
    <submittedName>
        <fullName evidence="2">Hypothetical_protein</fullName>
    </submittedName>
</protein>
<evidence type="ECO:0000313" key="3">
    <source>
        <dbReference type="Proteomes" id="UP001642409"/>
    </source>
</evidence>
<dbReference type="EMBL" id="CAXDID020000169">
    <property type="protein sequence ID" value="CAL6046768.1"/>
    <property type="molecule type" value="Genomic_DNA"/>
</dbReference>
<organism evidence="1">
    <name type="scientific">Hexamita inflata</name>
    <dbReference type="NCBI Taxonomy" id="28002"/>
    <lineage>
        <taxon>Eukaryota</taxon>
        <taxon>Metamonada</taxon>
        <taxon>Diplomonadida</taxon>
        <taxon>Hexamitidae</taxon>
        <taxon>Hexamitinae</taxon>
        <taxon>Hexamita</taxon>
    </lineage>
</organism>
<keyword evidence="3" id="KW-1185">Reference proteome</keyword>
<evidence type="ECO:0000313" key="1">
    <source>
        <dbReference type="EMBL" id="CAI9933935.1"/>
    </source>
</evidence>
<reference evidence="2 3" key="2">
    <citation type="submission" date="2024-07" db="EMBL/GenBank/DDBJ databases">
        <authorList>
            <person name="Akdeniz Z."/>
        </authorList>
    </citation>
    <scope>NUCLEOTIDE SEQUENCE [LARGE SCALE GENOMIC DNA]</scope>
</reference>
<proteinExistence type="predicted"/>
<dbReference type="AlphaFoldDB" id="A0AA86PC42"/>